<dbReference type="PROSITE" id="PS51257">
    <property type="entry name" value="PROKAR_LIPOPROTEIN"/>
    <property type="match status" value="1"/>
</dbReference>
<dbReference type="KEGG" id="kpd:CW740_04530"/>
<gene>
    <name evidence="1" type="ORF">CW740_04530</name>
</gene>
<dbReference type="Proteomes" id="UP000232693">
    <property type="component" value="Chromosome"/>
</dbReference>
<evidence type="ECO:0000313" key="1">
    <source>
        <dbReference type="EMBL" id="AUD78559.1"/>
    </source>
</evidence>
<name>A0A2K9AXG2_9GAMM</name>
<evidence type="ECO:0000313" key="2">
    <source>
        <dbReference type="Proteomes" id="UP000232693"/>
    </source>
</evidence>
<proteinExistence type="predicted"/>
<accession>A0A2K9AXG2</accession>
<dbReference type="AlphaFoldDB" id="A0A2K9AXG2"/>
<protein>
    <submittedName>
        <fullName evidence="1">Uncharacterized protein</fullName>
    </submittedName>
</protein>
<dbReference type="RefSeq" id="WP_106646424.1">
    <property type="nucleotide sequence ID" value="NZ_BMGO01000002.1"/>
</dbReference>
<sequence>MKIQLKSTIILASSLLLGSCACFFAPDYDLTDEELAFFNNLSRMCGSQFVGETAYPEDPNHEFAGKKLVATIDGCGPRYISIPFQVGEDKSRTWLLFKTDNGLRLRHDHRHEDGLPDEQTLYGGYSAPYKGEQPTQYKQFFHADSYTAEMIPEAKSNVWMLDYNPETKELTYYLERHQQPRYKAVLKLVGEK</sequence>
<dbReference type="EMBL" id="CP025120">
    <property type="protein sequence ID" value="AUD78559.1"/>
    <property type="molecule type" value="Genomic_DNA"/>
</dbReference>
<reference evidence="1 2" key="1">
    <citation type="submission" date="2017-12" db="EMBL/GenBank/DDBJ databases">
        <title>Kangiella profundi FT102 completed genome.</title>
        <authorList>
            <person name="Xu J."/>
            <person name="Wang J."/>
            <person name="Lu Y."/>
        </authorList>
    </citation>
    <scope>NUCLEOTIDE SEQUENCE [LARGE SCALE GENOMIC DNA]</scope>
    <source>
        <strain evidence="1 2">FT102</strain>
    </source>
</reference>
<dbReference type="OrthoDB" id="1524207at2"/>
<keyword evidence="2" id="KW-1185">Reference proteome</keyword>
<organism evidence="1 2">
    <name type="scientific">Kangiella profundi</name>
    <dbReference type="NCBI Taxonomy" id="1561924"/>
    <lineage>
        <taxon>Bacteria</taxon>
        <taxon>Pseudomonadati</taxon>
        <taxon>Pseudomonadota</taxon>
        <taxon>Gammaproteobacteria</taxon>
        <taxon>Kangiellales</taxon>
        <taxon>Kangiellaceae</taxon>
        <taxon>Kangiella</taxon>
    </lineage>
</organism>